<evidence type="ECO:0000259" key="1">
    <source>
        <dbReference type="Pfam" id="PF01909"/>
    </source>
</evidence>
<dbReference type="RefSeq" id="WP_200808241.1">
    <property type="nucleotide sequence ID" value="NZ_FYEK01000078.1"/>
</dbReference>
<dbReference type="AlphaFoldDB" id="A0A212RUE8"/>
<proteinExistence type="predicted"/>
<dbReference type="Proteomes" id="UP000197025">
    <property type="component" value="Unassembled WGS sequence"/>
</dbReference>
<dbReference type="Gene3D" id="3.30.460.10">
    <property type="entry name" value="Beta Polymerase, domain 2"/>
    <property type="match status" value="1"/>
</dbReference>
<dbReference type="EMBL" id="FYEK01000078">
    <property type="protein sequence ID" value="SNB76191.1"/>
    <property type="molecule type" value="Genomic_DNA"/>
</dbReference>
<accession>A0A212RUE8</accession>
<keyword evidence="2" id="KW-0808">Transferase</keyword>
<protein>
    <submittedName>
        <fullName evidence="2">Predicted nucleotidyltransferase</fullName>
    </submittedName>
</protein>
<keyword evidence="3" id="KW-1185">Reference proteome</keyword>
<evidence type="ECO:0000313" key="3">
    <source>
        <dbReference type="Proteomes" id="UP000197025"/>
    </source>
</evidence>
<dbReference type="GO" id="GO:0016779">
    <property type="term" value="F:nucleotidyltransferase activity"/>
    <property type="evidence" value="ECO:0007669"/>
    <property type="project" value="InterPro"/>
</dbReference>
<sequence>MPGGSWSSCSKAWESSPQASAIRSFLERIRELEPDAVFLFGSLARGDYLDTSDADLLVLFSRPMPYAEVDRRAHGNLHILVETWEKVRRQVQEGEPFYLEIVLEGCLLEEREGRGRALIEAARETVLSMGFRRIPGGWAWSPSAQTQTASEETP</sequence>
<dbReference type="InterPro" id="IPR043519">
    <property type="entry name" value="NT_sf"/>
</dbReference>
<evidence type="ECO:0000313" key="2">
    <source>
        <dbReference type="EMBL" id="SNB76191.1"/>
    </source>
</evidence>
<dbReference type="InParanoid" id="A0A212RUE8"/>
<dbReference type="PANTHER" id="PTHR33933">
    <property type="entry name" value="NUCLEOTIDYLTRANSFERASE"/>
    <property type="match status" value="1"/>
</dbReference>
<gene>
    <name evidence="2" type="ORF">SAMN02746019_00028290</name>
</gene>
<dbReference type="InterPro" id="IPR002934">
    <property type="entry name" value="Polymerase_NTP_transf_dom"/>
</dbReference>
<dbReference type="CDD" id="cd05403">
    <property type="entry name" value="NT_KNTase_like"/>
    <property type="match status" value="1"/>
</dbReference>
<reference evidence="3" key="1">
    <citation type="submission" date="2017-06" db="EMBL/GenBank/DDBJ databases">
        <authorList>
            <person name="Varghese N."/>
            <person name="Submissions S."/>
        </authorList>
    </citation>
    <scope>NUCLEOTIDE SEQUENCE [LARGE SCALE GENOMIC DNA]</scope>
    <source>
        <strain evidence="3">JAD2</strain>
    </source>
</reference>
<organism evidence="2 3">
    <name type="scientific">Thermoflexus hugenholtzii JAD2</name>
    <dbReference type="NCBI Taxonomy" id="877466"/>
    <lineage>
        <taxon>Bacteria</taxon>
        <taxon>Bacillati</taxon>
        <taxon>Chloroflexota</taxon>
        <taxon>Thermoflexia</taxon>
        <taxon>Thermoflexales</taxon>
        <taxon>Thermoflexaceae</taxon>
        <taxon>Thermoflexus</taxon>
    </lineage>
</organism>
<name>A0A212RUE8_9CHLR</name>
<dbReference type="InterPro" id="IPR052548">
    <property type="entry name" value="Type_VII_TA_antitoxin"/>
</dbReference>
<dbReference type="Pfam" id="PF01909">
    <property type="entry name" value="NTP_transf_2"/>
    <property type="match status" value="1"/>
</dbReference>
<feature type="domain" description="Polymerase nucleotidyl transferase" evidence="1">
    <location>
        <begin position="22"/>
        <end position="66"/>
    </location>
</feature>
<dbReference type="PANTHER" id="PTHR33933:SF1">
    <property type="entry name" value="PROTEIN ADENYLYLTRANSFERASE MNTA-RELATED"/>
    <property type="match status" value="1"/>
</dbReference>
<dbReference type="SUPFAM" id="SSF81301">
    <property type="entry name" value="Nucleotidyltransferase"/>
    <property type="match status" value="1"/>
</dbReference>